<accession>A0A0F9WLE4</accession>
<gene>
    <name evidence="1" type="ORF">LCGC14_0264050</name>
</gene>
<name>A0A0F9WLE4_9ZZZZ</name>
<comment type="caution">
    <text evidence="1">The sequence shown here is derived from an EMBL/GenBank/DDBJ whole genome shotgun (WGS) entry which is preliminary data.</text>
</comment>
<organism evidence="1">
    <name type="scientific">marine sediment metagenome</name>
    <dbReference type="NCBI Taxonomy" id="412755"/>
    <lineage>
        <taxon>unclassified sequences</taxon>
        <taxon>metagenomes</taxon>
        <taxon>ecological metagenomes</taxon>
    </lineage>
</organism>
<protein>
    <submittedName>
        <fullName evidence="1">Uncharacterized protein</fullName>
    </submittedName>
</protein>
<reference evidence="1" key="1">
    <citation type="journal article" date="2015" name="Nature">
        <title>Complex archaea that bridge the gap between prokaryotes and eukaryotes.</title>
        <authorList>
            <person name="Spang A."/>
            <person name="Saw J.H."/>
            <person name="Jorgensen S.L."/>
            <person name="Zaremba-Niedzwiedzka K."/>
            <person name="Martijn J."/>
            <person name="Lind A.E."/>
            <person name="van Eijk R."/>
            <person name="Schleper C."/>
            <person name="Guy L."/>
            <person name="Ettema T.J."/>
        </authorList>
    </citation>
    <scope>NUCLEOTIDE SEQUENCE</scope>
</reference>
<proteinExistence type="predicted"/>
<dbReference type="AlphaFoldDB" id="A0A0F9WLE4"/>
<sequence length="157" mass="17020">MADHTVKERYTTAQTVSDDHGKGAEVLRQAVASHWEPSSAAGAVSSNHHVLDCEVDVIIRFLRVMSVDLPDADADLTISRNRAGTLTALAAAVAVDTQTTEIFENITLTLAINGLRKDDSVYAVMLRATASTESADWGVYLGWMPDVFSGDSDFRTY</sequence>
<evidence type="ECO:0000313" key="1">
    <source>
        <dbReference type="EMBL" id="KKN86846.1"/>
    </source>
</evidence>
<dbReference type="EMBL" id="LAZR01000143">
    <property type="protein sequence ID" value="KKN86846.1"/>
    <property type="molecule type" value="Genomic_DNA"/>
</dbReference>